<dbReference type="InterPro" id="IPR010105">
    <property type="entry name" value="TonB_sidphr_rcpt"/>
</dbReference>
<evidence type="ECO:0000256" key="13">
    <source>
        <dbReference type="ARBA" id="ARBA00023237"/>
    </source>
</evidence>
<dbReference type="InterPro" id="IPR036942">
    <property type="entry name" value="Beta-barrel_TonB_sf"/>
</dbReference>
<dbReference type="Pfam" id="PF00593">
    <property type="entry name" value="TonB_dep_Rec_b-barrel"/>
    <property type="match status" value="1"/>
</dbReference>
<evidence type="ECO:0000256" key="3">
    <source>
        <dbReference type="ARBA" id="ARBA00022448"/>
    </source>
</evidence>
<keyword evidence="19" id="KW-1185">Reference proteome</keyword>
<dbReference type="CDD" id="cd01347">
    <property type="entry name" value="ligand_gated_channel"/>
    <property type="match status" value="1"/>
</dbReference>
<dbReference type="InterPro" id="IPR039426">
    <property type="entry name" value="TonB-dep_rcpt-like"/>
</dbReference>
<gene>
    <name evidence="18" type="ORF">NP596_18945</name>
</gene>
<reference evidence="18 19" key="1">
    <citation type="submission" date="2022-07" db="EMBL/GenBank/DDBJ databases">
        <title>Methylomonas rivi sp. nov., Methylomonas rosea sp. nov., Methylomonas aureus sp. nov. and Methylomonas subterranea sp. nov., four novel methanotrophs isolated from a freshwater creek and the deep terrestrial subsurface.</title>
        <authorList>
            <person name="Abin C."/>
            <person name="Sankaranarayanan K."/>
            <person name="Garner C."/>
            <person name="Sindelar R."/>
            <person name="Kotary K."/>
            <person name="Garner R."/>
            <person name="Barclay S."/>
            <person name="Lawson P."/>
            <person name="Krumholz L."/>
        </authorList>
    </citation>
    <scope>NUCLEOTIDE SEQUENCE [LARGE SCALE GENOMIC DNA]</scope>
    <source>
        <strain evidence="18 19">WSC-6</strain>
    </source>
</reference>
<keyword evidence="9" id="KW-0406">Ion transport</keyword>
<evidence type="ECO:0000256" key="10">
    <source>
        <dbReference type="ARBA" id="ARBA00023077"/>
    </source>
</evidence>
<keyword evidence="13 14" id="KW-0998">Cell outer membrane</keyword>
<keyword evidence="6 14" id="KW-0812">Transmembrane</keyword>
<dbReference type="InterPro" id="IPR000531">
    <property type="entry name" value="Beta-barrel_TonB"/>
</dbReference>
<evidence type="ECO:0000256" key="7">
    <source>
        <dbReference type="ARBA" id="ARBA00022729"/>
    </source>
</evidence>
<proteinExistence type="inferred from homology"/>
<feature type="chain" id="PRO_5046781199" evidence="16">
    <location>
        <begin position="35"/>
        <end position="857"/>
    </location>
</feature>
<dbReference type="Pfam" id="PF07660">
    <property type="entry name" value="STN"/>
    <property type="match status" value="1"/>
</dbReference>
<keyword evidence="3 14" id="KW-0813">Transport</keyword>
<name>A0ABT1U9L2_9GAMM</name>
<evidence type="ECO:0000256" key="2">
    <source>
        <dbReference type="ARBA" id="ARBA00009810"/>
    </source>
</evidence>
<dbReference type="InterPro" id="IPR011662">
    <property type="entry name" value="Secretin/TonB_short_N"/>
</dbReference>
<accession>A0ABT1U9L2</accession>
<evidence type="ECO:0000256" key="16">
    <source>
        <dbReference type="SAM" id="SignalP"/>
    </source>
</evidence>
<evidence type="ECO:0000256" key="4">
    <source>
        <dbReference type="ARBA" id="ARBA00022452"/>
    </source>
</evidence>
<feature type="signal peptide" evidence="16">
    <location>
        <begin position="1"/>
        <end position="34"/>
    </location>
</feature>
<dbReference type="Pfam" id="PF07715">
    <property type="entry name" value="Plug"/>
    <property type="match status" value="1"/>
</dbReference>
<dbReference type="SMART" id="SM00965">
    <property type="entry name" value="STN"/>
    <property type="match status" value="1"/>
</dbReference>
<evidence type="ECO:0000256" key="12">
    <source>
        <dbReference type="ARBA" id="ARBA00023170"/>
    </source>
</evidence>
<keyword evidence="12 18" id="KW-0675">Receptor</keyword>
<comment type="subcellular location">
    <subcellularLocation>
        <location evidence="1 14">Cell outer membrane</location>
        <topology evidence="1 14">Multi-pass membrane protein</topology>
    </subcellularLocation>
</comment>
<dbReference type="InterPro" id="IPR012910">
    <property type="entry name" value="Plug_dom"/>
</dbReference>
<dbReference type="SUPFAM" id="SSF56935">
    <property type="entry name" value="Porins"/>
    <property type="match status" value="1"/>
</dbReference>
<comment type="similarity">
    <text evidence="2 14 15">Belongs to the TonB-dependent receptor family.</text>
</comment>
<dbReference type="InterPro" id="IPR037066">
    <property type="entry name" value="Plug_dom_sf"/>
</dbReference>
<keyword evidence="5" id="KW-0410">Iron transport</keyword>
<keyword evidence="10 15" id="KW-0798">TonB box</keyword>
<sequence>MRKNGTPSRTVKTRAKHSAAIGLLPLCLGWLALAAPSGTHAETPAASTDRGFDIAPQPLYSALSALAEQSGVQFVYNSEMVKGISSPGVSGRYSVEGALKRLLAGSGIGYRFNSGNTVTLEKIAVVEPQSSTLMPAVTVTGKSGYADSDPYNPNYNRASARTATKTDTPIMETPMSIQVVPRAVMNDQKSVTIKDALENVSSVRPQPTLGNDVGFLIRGFRQPKFFRNGLVANGTNANFPSFFDTANLERMEVLKGPASILFGRIEPGGLINLSTKKPLDTPYYSVEQQFGSYNFYRTQWDATGPVTKDGELLYRFNGSHLSSNSFRDFVFKDRTMADGSITWRPTDATDFTVEVEGIDQDYQADFGIPVVGTRPASIPISRTFSDPNDPVDHASKVNLNTELTHRLNDSWVIHNRFLMQRTNSEETFINPAPAFGNALNEATGDLQRNVFFQSQDTESYATNLDLTGKFQLGVTKHEILVGYDYLRSFTKYHTQGFYDTANAALNINIYNPGPSYGIEPSVFGNAVSTTESFDSGSNFSVFKDEWHGAYFQDHIILWDKVHILGGGRYDWTETGRAYRESFAAANEAVENSSPSILRKDAGFSPRVGILYQPLDWLSVYGNWTTSFGANNGISSTGASFDPQIGEQFETGFKTEWFDKRLSTTVAYYHLSKENLLTPDLTTPDPNDSVALGKQRSQGIELDVAGQLSEELSLIGNYAYTDARIIADNRTLNGQLNGYEGKRMPNVPEHAGSLWLKYDIKRNELFRGLSFGIGAYAAGQQEGDNEGSFQLPGYVRLDAFTAYQWKVGDSKLTAQFNIRNLLDKTYYESTDPNLNLSPRLGVYPGSPLFAMGSIRLEY</sequence>
<evidence type="ECO:0000256" key="11">
    <source>
        <dbReference type="ARBA" id="ARBA00023136"/>
    </source>
</evidence>
<dbReference type="Gene3D" id="2.40.170.20">
    <property type="entry name" value="TonB-dependent receptor, beta-barrel domain"/>
    <property type="match status" value="1"/>
</dbReference>
<keyword evidence="7 16" id="KW-0732">Signal</keyword>
<comment type="caution">
    <text evidence="18">The sequence shown here is derived from an EMBL/GenBank/DDBJ whole genome shotgun (WGS) entry which is preliminary data.</text>
</comment>
<feature type="domain" description="Secretin/TonB short N-terminal" evidence="17">
    <location>
        <begin position="72"/>
        <end position="123"/>
    </location>
</feature>
<dbReference type="Gene3D" id="2.170.130.10">
    <property type="entry name" value="TonB-dependent receptor, plug domain"/>
    <property type="match status" value="1"/>
</dbReference>
<evidence type="ECO:0000313" key="18">
    <source>
        <dbReference type="EMBL" id="MCQ8130545.1"/>
    </source>
</evidence>
<evidence type="ECO:0000313" key="19">
    <source>
        <dbReference type="Proteomes" id="UP001524586"/>
    </source>
</evidence>
<dbReference type="Gene3D" id="3.55.50.30">
    <property type="match status" value="1"/>
</dbReference>
<evidence type="ECO:0000256" key="6">
    <source>
        <dbReference type="ARBA" id="ARBA00022692"/>
    </source>
</evidence>
<dbReference type="RefSeq" id="WP_256616968.1">
    <property type="nucleotide sequence ID" value="NZ_JANIBK010000177.1"/>
</dbReference>
<evidence type="ECO:0000256" key="8">
    <source>
        <dbReference type="ARBA" id="ARBA00023004"/>
    </source>
</evidence>
<organism evidence="18 19">
    <name type="scientific">Methylomonas rivi</name>
    <dbReference type="NCBI Taxonomy" id="2952226"/>
    <lineage>
        <taxon>Bacteria</taxon>
        <taxon>Pseudomonadati</taxon>
        <taxon>Pseudomonadota</taxon>
        <taxon>Gammaproteobacteria</taxon>
        <taxon>Methylococcales</taxon>
        <taxon>Methylococcaceae</taxon>
        <taxon>Methylomonas</taxon>
    </lineage>
</organism>
<dbReference type="Proteomes" id="UP001524586">
    <property type="component" value="Unassembled WGS sequence"/>
</dbReference>
<evidence type="ECO:0000256" key="1">
    <source>
        <dbReference type="ARBA" id="ARBA00004571"/>
    </source>
</evidence>
<evidence type="ECO:0000256" key="15">
    <source>
        <dbReference type="RuleBase" id="RU003357"/>
    </source>
</evidence>
<keyword evidence="4 14" id="KW-1134">Transmembrane beta strand</keyword>
<evidence type="ECO:0000259" key="17">
    <source>
        <dbReference type="SMART" id="SM00965"/>
    </source>
</evidence>
<evidence type="ECO:0000256" key="9">
    <source>
        <dbReference type="ARBA" id="ARBA00023065"/>
    </source>
</evidence>
<dbReference type="NCBIfam" id="TIGR01783">
    <property type="entry name" value="TonB-siderophor"/>
    <property type="match status" value="1"/>
</dbReference>
<evidence type="ECO:0000256" key="5">
    <source>
        <dbReference type="ARBA" id="ARBA00022496"/>
    </source>
</evidence>
<keyword evidence="11 14" id="KW-0472">Membrane</keyword>
<dbReference type="PROSITE" id="PS52016">
    <property type="entry name" value="TONB_DEPENDENT_REC_3"/>
    <property type="match status" value="1"/>
</dbReference>
<keyword evidence="8" id="KW-0408">Iron</keyword>
<evidence type="ECO:0000256" key="14">
    <source>
        <dbReference type="PROSITE-ProRule" id="PRU01360"/>
    </source>
</evidence>
<dbReference type="PANTHER" id="PTHR32552">
    <property type="entry name" value="FERRICHROME IRON RECEPTOR-RELATED"/>
    <property type="match status" value="1"/>
</dbReference>
<dbReference type="PANTHER" id="PTHR32552:SF68">
    <property type="entry name" value="FERRICHROME OUTER MEMBRANE TRANSPORTER_PHAGE RECEPTOR"/>
    <property type="match status" value="1"/>
</dbReference>
<dbReference type="EMBL" id="JANIBK010000177">
    <property type="protein sequence ID" value="MCQ8130545.1"/>
    <property type="molecule type" value="Genomic_DNA"/>
</dbReference>
<protein>
    <submittedName>
        <fullName evidence="18">TonB-dependent siderophore receptor</fullName>
    </submittedName>
</protein>